<dbReference type="Proteomes" id="UP000814140">
    <property type="component" value="Unassembled WGS sequence"/>
</dbReference>
<reference evidence="1" key="1">
    <citation type="submission" date="2021-03" db="EMBL/GenBank/DDBJ databases">
        <authorList>
            <consortium name="DOE Joint Genome Institute"/>
            <person name="Ahrendt S."/>
            <person name="Looney B.P."/>
            <person name="Miyauchi S."/>
            <person name="Morin E."/>
            <person name="Drula E."/>
            <person name="Courty P.E."/>
            <person name="Chicoki N."/>
            <person name="Fauchery L."/>
            <person name="Kohler A."/>
            <person name="Kuo A."/>
            <person name="Labutti K."/>
            <person name="Pangilinan J."/>
            <person name="Lipzen A."/>
            <person name="Riley R."/>
            <person name="Andreopoulos W."/>
            <person name="He G."/>
            <person name="Johnson J."/>
            <person name="Barry K.W."/>
            <person name="Grigoriev I.V."/>
            <person name="Nagy L."/>
            <person name="Hibbett D."/>
            <person name="Henrissat B."/>
            <person name="Matheny P.B."/>
            <person name="Labbe J."/>
            <person name="Martin F."/>
        </authorList>
    </citation>
    <scope>NUCLEOTIDE SEQUENCE</scope>
    <source>
        <strain evidence="1">HHB10654</strain>
    </source>
</reference>
<gene>
    <name evidence="1" type="ORF">BV25DRAFT_1988900</name>
</gene>
<evidence type="ECO:0000313" key="1">
    <source>
        <dbReference type="EMBL" id="KAI0065813.1"/>
    </source>
</evidence>
<protein>
    <submittedName>
        <fullName evidence="1">TPR-like protein</fullName>
    </submittedName>
</protein>
<proteinExistence type="predicted"/>
<organism evidence="1 2">
    <name type="scientific">Artomyces pyxidatus</name>
    <dbReference type="NCBI Taxonomy" id="48021"/>
    <lineage>
        <taxon>Eukaryota</taxon>
        <taxon>Fungi</taxon>
        <taxon>Dikarya</taxon>
        <taxon>Basidiomycota</taxon>
        <taxon>Agaricomycotina</taxon>
        <taxon>Agaricomycetes</taxon>
        <taxon>Russulales</taxon>
        <taxon>Auriscalpiaceae</taxon>
        <taxon>Artomyces</taxon>
    </lineage>
</organism>
<sequence>MSDNPEAVRLKDRGNALYCQGEYEQALDLYTQALELLDDSNPILLTNRAACYNMLKKFNEGMEDAYLATHYDPNYYKAWWRLAEAQDALCYYYLAAENWRRAMQALPSSPTASQRSHGEYFMLSMKASTEKDDVASREKMRKALGIPPGSAPWERAEAVRARRDVAKDSSTSCVGSLLHASTQFNKGLEILAREDFHRQDTNFAVDPCHVPDGALLCLSEALLTDERAALLHDKHYVDRVKRLITYEVKKSGAPDPGRKFEEIISAIQQLQTEGGWDRVRPAIEAIVRSLVLRGDISVSLRVDFETGYKILNKAVKIITWGRAEWAHTTEPEHGSIIAGAFLANLQRAALIAYRGVLIRTRRRNSQYSVAELLERSAALIDFARGLSTSGPKTSGPGPDVDGLESMTPGVAAAWIVYSQAQAHSLKAWCLSENVQAGGTTEERKALRRAVIDSYLTAASLYPEDEEWHGVELHNVLINHFLLRSPLRDTVPVMERIRRVVPRIMEIWEYSNVMGGSLKEDLEKVETFAAGVQEAMNEGRRGYGDLDVVVPKLVSTPYSEVQGYSIVL</sequence>
<dbReference type="EMBL" id="MU277194">
    <property type="protein sequence ID" value="KAI0065813.1"/>
    <property type="molecule type" value="Genomic_DNA"/>
</dbReference>
<comment type="caution">
    <text evidence="1">The sequence shown here is derived from an EMBL/GenBank/DDBJ whole genome shotgun (WGS) entry which is preliminary data.</text>
</comment>
<accession>A0ACB8TCV8</accession>
<name>A0ACB8TCV8_9AGAM</name>
<evidence type="ECO:0000313" key="2">
    <source>
        <dbReference type="Proteomes" id="UP000814140"/>
    </source>
</evidence>
<reference evidence="1" key="2">
    <citation type="journal article" date="2022" name="New Phytol.">
        <title>Evolutionary transition to the ectomycorrhizal habit in the genomes of a hyperdiverse lineage of mushroom-forming fungi.</title>
        <authorList>
            <person name="Looney B."/>
            <person name="Miyauchi S."/>
            <person name="Morin E."/>
            <person name="Drula E."/>
            <person name="Courty P.E."/>
            <person name="Kohler A."/>
            <person name="Kuo A."/>
            <person name="LaButti K."/>
            <person name="Pangilinan J."/>
            <person name="Lipzen A."/>
            <person name="Riley R."/>
            <person name="Andreopoulos W."/>
            <person name="He G."/>
            <person name="Johnson J."/>
            <person name="Nolan M."/>
            <person name="Tritt A."/>
            <person name="Barry K.W."/>
            <person name="Grigoriev I.V."/>
            <person name="Nagy L.G."/>
            <person name="Hibbett D."/>
            <person name="Henrissat B."/>
            <person name="Matheny P.B."/>
            <person name="Labbe J."/>
            <person name="Martin F.M."/>
        </authorList>
    </citation>
    <scope>NUCLEOTIDE SEQUENCE</scope>
    <source>
        <strain evidence="1">HHB10654</strain>
    </source>
</reference>
<keyword evidence="2" id="KW-1185">Reference proteome</keyword>